<comment type="caution">
    <text evidence="6">The sequence shown here is derived from an EMBL/GenBank/DDBJ whole genome shotgun (WGS) entry which is preliminary data.</text>
</comment>
<evidence type="ECO:0000256" key="2">
    <source>
        <dbReference type="ARBA" id="ARBA00022490"/>
    </source>
</evidence>
<gene>
    <name evidence="6" type="ORF">J437_LFUL001172</name>
</gene>
<comment type="subcellular location">
    <subcellularLocation>
        <location evidence="1">Cytoplasm</location>
    </subcellularLocation>
</comment>
<dbReference type="Proteomes" id="UP000792457">
    <property type="component" value="Unassembled WGS sequence"/>
</dbReference>
<accession>A0A8K0JVR1</accession>
<reference evidence="6" key="2">
    <citation type="submission" date="2017-10" db="EMBL/GenBank/DDBJ databases">
        <title>Ladona fulva Genome sequencing and assembly.</title>
        <authorList>
            <person name="Murali S."/>
            <person name="Richards S."/>
            <person name="Bandaranaike D."/>
            <person name="Bellair M."/>
            <person name="Blankenburg K."/>
            <person name="Chao H."/>
            <person name="Dinh H."/>
            <person name="Doddapaneni H."/>
            <person name="Dugan-Rocha S."/>
            <person name="Elkadiri S."/>
            <person name="Gnanaolivu R."/>
            <person name="Hernandez B."/>
            <person name="Skinner E."/>
            <person name="Javaid M."/>
            <person name="Lee S."/>
            <person name="Li M."/>
            <person name="Ming W."/>
            <person name="Munidasa M."/>
            <person name="Muniz J."/>
            <person name="Nguyen L."/>
            <person name="Hughes D."/>
            <person name="Osuji N."/>
            <person name="Pu L.-L."/>
            <person name="Puazo M."/>
            <person name="Qu C."/>
            <person name="Quiroz J."/>
            <person name="Raj R."/>
            <person name="Weissenberger G."/>
            <person name="Xin Y."/>
            <person name="Zou X."/>
            <person name="Han Y."/>
            <person name="Worley K."/>
            <person name="Muzny D."/>
            <person name="Gibbs R."/>
        </authorList>
    </citation>
    <scope>NUCLEOTIDE SEQUENCE</scope>
    <source>
        <strain evidence="6">Sampled in the wild</strain>
    </source>
</reference>
<dbReference type="PROSITE" id="PS50106">
    <property type="entry name" value="PDZ"/>
    <property type="match status" value="2"/>
</dbReference>
<proteinExistence type="predicted"/>
<dbReference type="CDD" id="cd06685">
    <property type="entry name" value="PDZ7_GRIP1-2-like"/>
    <property type="match status" value="1"/>
</dbReference>
<dbReference type="Gene3D" id="2.30.42.10">
    <property type="match status" value="2"/>
</dbReference>
<dbReference type="GO" id="GO:0098887">
    <property type="term" value="P:neurotransmitter receptor transport, endosome to postsynaptic membrane"/>
    <property type="evidence" value="ECO:0007669"/>
    <property type="project" value="TreeGrafter"/>
</dbReference>
<dbReference type="InterPro" id="IPR043545">
    <property type="entry name" value="GRIP1/2"/>
</dbReference>
<reference evidence="6" key="1">
    <citation type="submission" date="2013-04" db="EMBL/GenBank/DDBJ databases">
        <authorList>
            <person name="Qu J."/>
            <person name="Murali S.C."/>
            <person name="Bandaranaike D."/>
            <person name="Bellair M."/>
            <person name="Blankenburg K."/>
            <person name="Chao H."/>
            <person name="Dinh H."/>
            <person name="Doddapaneni H."/>
            <person name="Downs B."/>
            <person name="Dugan-Rocha S."/>
            <person name="Elkadiri S."/>
            <person name="Gnanaolivu R.D."/>
            <person name="Hernandez B."/>
            <person name="Javaid M."/>
            <person name="Jayaseelan J.C."/>
            <person name="Lee S."/>
            <person name="Li M."/>
            <person name="Ming W."/>
            <person name="Munidasa M."/>
            <person name="Muniz J."/>
            <person name="Nguyen L."/>
            <person name="Ongeri F."/>
            <person name="Osuji N."/>
            <person name="Pu L.-L."/>
            <person name="Puazo M."/>
            <person name="Qu C."/>
            <person name="Quiroz J."/>
            <person name="Raj R."/>
            <person name="Weissenberger G."/>
            <person name="Xin Y."/>
            <person name="Zou X."/>
            <person name="Han Y."/>
            <person name="Richards S."/>
            <person name="Worley K."/>
            <person name="Muzny D."/>
            <person name="Gibbs R."/>
        </authorList>
    </citation>
    <scope>NUCLEOTIDE SEQUENCE</scope>
    <source>
        <strain evidence="6">Sampled in the wild</strain>
    </source>
</reference>
<dbReference type="InterPro" id="IPR036034">
    <property type="entry name" value="PDZ_sf"/>
</dbReference>
<organism evidence="6 7">
    <name type="scientific">Ladona fulva</name>
    <name type="common">Scarce chaser dragonfly</name>
    <name type="synonym">Libellula fulva</name>
    <dbReference type="NCBI Taxonomy" id="123851"/>
    <lineage>
        <taxon>Eukaryota</taxon>
        <taxon>Metazoa</taxon>
        <taxon>Ecdysozoa</taxon>
        <taxon>Arthropoda</taxon>
        <taxon>Hexapoda</taxon>
        <taxon>Insecta</taxon>
        <taxon>Pterygota</taxon>
        <taxon>Palaeoptera</taxon>
        <taxon>Odonata</taxon>
        <taxon>Epiprocta</taxon>
        <taxon>Anisoptera</taxon>
        <taxon>Libelluloidea</taxon>
        <taxon>Libellulidae</taxon>
        <taxon>Ladona</taxon>
    </lineage>
</organism>
<dbReference type="InterPro" id="IPR001478">
    <property type="entry name" value="PDZ"/>
</dbReference>
<evidence type="ECO:0000256" key="1">
    <source>
        <dbReference type="ARBA" id="ARBA00004496"/>
    </source>
</evidence>
<keyword evidence="7" id="KW-1185">Reference proteome</keyword>
<evidence type="ECO:0000313" key="7">
    <source>
        <dbReference type="Proteomes" id="UP000792457"/>
    </source>
</evidence>
<dbReference type="EMBL" id="KZ308157">
    <property type="protein sequence ID" value="KAG8223298.1"/>
    <property type="molecule type" value="Genomic_DNA"/>
</dbReference>
<protein>
    <recommendedName>
        <fullName evidence="5">PDZ domain-containing protein</fullName>
    </recommendedName>
</protein>
<dbReference type="PANTHER" id="PTHR46227">
    <property type="entry name" value="GLUTAMATE RECEPTOR-INTERACTING PROTEIN GRIP"/>
    <property type="match status" value="1"/>
</dbReference>
<feature type="compositionally biased region" description="Polar residues" evidence="4">
    <location>
        <begin position="23"/>
        <end position="33"/>
    </location>
</feature>
<dbReference type="GO" id="GO:0005737">
    <property type="term" value="C:cytoplasm"/>
    <property type="evidence" value="ECO:0007669"/>
    <property type="project" value="UniProtKB-SubCell"/>
</dbReference>
<dbReference type="Pfam" id="PF00595">
    <property type="entry name" value="PDZ"/>
    <property type="match status" value="2"/>
</dbReference>
<name>A0A8K0JVR1_LADFU</name>
<evidence type="ECO:0000259" key="5">
    <source>
        <dbReference type="PROSITE" id="PS50106"/>
    </source>
</evidence>
<dbReference type="OrthoDB" id="75502at2759"/>
<sequence length="523" mass="56864">MDSVTTNQSVIIHIEVLPLSQMDRPSQTTNSDCESNESKQGAFDRQVPVVDLLHSGDSYGGDVVSQSQCDMSSNSSSGSLVWNTNVSQRWTQPPPILPRKDSTLSPRQLVGCDSSEIHDGTCEEISNLEAFLQSTNFRDSNDSEKMILWQNKSPIPYDTFDMECTHDRLKPIPWFSPNNENLQEGQSSVDGVEINSSRGNDISNFPPSPFSDVKDGVIHLVQVARNGGPLGITLSGTEDPSEHITISGLVEGGPARCTSSLQVGDRLLAVGGEPVTGRPLSEAVALLRASSDPVLLHVSRSPDLSQDQSFTRNRLNNAKTQSCDLEIEESFIPRFSNAIDEIGTETDDAIHIPAVDIINPPATICSCPAANCHSPASHCTSNHNPATTGLNSSLIYELNPKSSPNLSSSLIGTVGCSRRCQSIQPAHSETLHFTLYKDGIYEDFGFSVSDGLYERGVYINRIRKGGPADIASLKPFDRIIQVNDTITYAFDCCLTVPLIASSGDKMQLTIVRYRVAETKNLSY</sequence>
<keyword evidence="2" id="KW-0963">Cytoplasm</keyword>
<dbReference type="PANTHER" id="PTHR46227:SF2">
    <property type="entry name" value="FI03335P"/>
    <property type="match status" value="1"/>
</dbReference>
<evidence type="ECO:0000256" key="3">
    <source>
        <dbReference type="ARBA" id="ARBA00022737"/>
    </source>
</evidence>
<dbReference type="AlphaFoldDB" id="A0A8K0JVR1"/>
<dbReference type="SUPFAM" id="SSF50156">
    <property type="entry name" value="PDZ domain-like"/>
    <property type="match status" value="2"/>
</dbReference>
<dbReference type="SMART" id="SM00228">
    <property type="entry name" value="PDZ"/>
    <property type="match status" value="2"/>
</dbReference>
<evidence type="ECO:0000313" key="6">
    <source>
        <dbReference type="EMBL" id="KAG8223298.1"/>
    </source>
</evidence>
<keyword evidence="3" id="KW-0677">Repeat</keyword>
<feature type="region of interest" description="Disordered" evidence="4">
    <location>
        <begin position="21"/>
        <end position="45"/>
    </location>
</feature>
<feature type="domain" description="PDZ" evidence="5">
    <location>
        <begin position="432"/>
        <end position="514"/>
    </location>
</feature>
<feature type="domain" description="PDZ" evidence="5">
    <location>
        <begin position="217"/>
        <end position="302"/>
    </location>
</feature>
<evidence type="ECO:0000256" key="4">
    <source>
        <dbReference type="SAM" id="MobiDB-lite"/>
    </source>
</evidence>